<sequence>MQNDFPAAGAFVAQEADDGAADNRWRILRRTAIDTRVRVVPG</sequence>
<evidence type="ECO:0000313" key="2">
    <source>
        <dbReference type="Proteomes" id="UP000014062"/>
    </source>
</evidence>
<dbReference type="RefSeq" id="WP_016325067.1">
    <property type="nucleotide sequence ID" value="NZ_CM001889.1"/>
</dbReference>
<evidence type="ECO:0000313" key="1">
    <source>
        <dbReference type="EMBL" id="EOY45004.1"/>
    </source>
</evidence>
<accession>A0A7U9DJB2</accession>
<name>A0A7U9DJB2_STRLI</name>
<dbReference type="EMBL" id="CM001889">
    <property type="protein sequence ID" value="EOY45004.1"/>
    <property type="molecule type" value="Genomic_DNA"/>
</dbReference>
<dbReference type="Proteomes" id="UP000014062">
    <property type="component" value="Chromosome"/>
</dbReference>
<organism evidence="1 2">
    <name type="scientific">Streptomyces lividans 1326</name>
    <dbReference type="NCBI Taxonomy" id="1200984"/>
    <lineage>
        <taxon>Bacteria</taxon>
        <taxon>Bacillati</taxon>
        <taxon>Actinomycetota</taxon>
        <taxon>Actinomycetes</taxon>
        <taxon>Kitasatosporales</taxon>
        <taxon>Streptomycetaceae</taxon>
        <taxon>Streptomyces</taxon>
    </lineage>
</organism>
<gene>
    <name evidence="1" type="ORF">SLI_0285</name>
</gene>
<protein>
    <submittedName>
        <fullName evidence="1">Secreted protein</fullName>
    </submittedName>
</protein>
<reference evidence="2" key="1">
    <citation type="journal article" date="2013" name="Genome Biol. Evol.">
        <title>The genome sequence of Streptomyces lividans 66 reveals a novel tRNA-dependent peptide biosynthetic system within a metal-related genomic island.</title>
        <authorList>
            <person name="Cruz-Morales P."/>
            <person name="Vijgenboom E."/>
            <person name="Iruegas-Bocardo F."/>
            <person name="Girard G."/>
            <person name="Yanez-Guerra L.A."/>
            <person name="Ramos-Aboites H.E."/>
            <person name="Pernodet J.L."/>
            <person name="Anne J."/>
            <person name="van Wezel G.P."/>
            <person name="Barona-Gomez F."/>
        </authorList>
    </citation>
    <scope>NUCLEOTIDE SEQUENCE [LARGE SCALE GENOMIC DNA]</scope>
    <source>
        <strain evidence="2">1326</strain>
    </source>
</reference>
<dbReference type="AlphaFoldDB" id="A0A7U9DJB2"/>
<proteinExistence type="predicted"/>